<sequence length="76" mass="8688">MLLIKKAAGQAFDEIIEIRNQILSLEDCIRSRKRDEQGSILSPELISEELREIITALESSMEWLSAINEVVKTEEN</sequence>
<proteinExistence type="predicted"/>
<evidence type="ECO:0000313" key="1">
    <source>
        <dbReference type="EMBL" id="KKK76755.1"/>
    </source>
</evidence>
<name>A0A0F8YSH2_9ZZZZ</name>
<accession>A0A0F8YSH2</accession>
<organism evidence="1">
    <name type="scientific">marine sediment metagenome</name>
    <dbReference type="NCBI Taxonomy" id="412755"/>
    <lineage>
        <taxon>unclassified sequences</taxon>
        <taxon>metagenomes</taxon>
        <taxon>ecological metagenomes</taxon>
    </lineage>
</organism>
<protein>
    <submittedName>
        <fullName evidence="1">Uncharacterized protein</fullName>
    </submittedName>
</protein>
<reference evidence="1" key="1">
    <citation type="journal article" date="2015" name="Nature">
        <title>Complex archaea that bridge the gap between prokaryotes and eukaryotes.</title>
        <authorList>
            <person name="Spang A."/>
            <person name="Saw J.H."/>
            <person name="Jorgensen S.L."/>
            <person name="Zaremba-Niedzwiedzka K."/>
            <person name="Martijn J."/>
            <person name="Lind A.E."/>
            <person name="van Eijk R."/>
            <person name="Schleper C."/>
            <person name="Guy L."/>
            <person name="Ettema T.J."/>
        </authorList>
    </citation>
    <scope>NUCLEOTIDE SEQUENCE</scope>
</reference>
<gene>
    <name evidence="1" type="ORF">LCGC14_2860450</name>
</gene>
<comment type="caution">
    <text evidence="1">The sequence shown here is derived from an EMBL/GenBank/DDBJ whole genome shotgun (WGS) entry which is preliminary data.</text>
</comment>
<dbReference type="EMBL" id="LAZR01055267">
    <property type="protein sequence ID" value="KKK76755.1"/>
    <property type="molecule type" value="Genomic_DNA"/>
</dbReference>
<dbReference type="AlphaFoldDB" id="A0A0F8YSH2"/>